<name>A0A2P2N1S4_RHIMU</name>
<protein>
    <submittedName>
        <fullName evidence="1">Uncharacterized protein</fullName>
    </submittedName>
</protein>
<reference evidence="1" key="1">
    <citation type="submission" date="2018-02" db="EMBL/GenBank/DDBJ databases">
        <title>Rhizophora mucronata_Transcriptome.</title>
        <authorList>
            <person name="Meera S.P."/>
            <person name="Sreeshan A."/>
            <person name="Augustine A."/>
        </authorList>
    </citation>
    <scope>NUCLEOTIDE SEQUENCE</scope>
    <source>
        <tissue evidence="1">Leaf</tissue>
    </source>
</reference>
<dbReference type="AlphaFoldDB" id="A0A2P2N1S4"/>
<dbReference type="EMBL" id="GGEC01055950">
    <property type="protein sequence ID" value="MBX36434.1"/>
    <property type="molecule type" value="Transcribed_RNA"/>
</dbReference>
<evidence type="ECO:0000313" key="1">
    <source>
        <dbReference type="EMBL" id="MBX36434.1"/>
    </source>
</evidence>
<organism evidence="1">
    <name type="scientific">Rhizophora mucronata</name>
    <name type="common">Asiatic mangrove</name>
    <dbReference type="NCBI Taxonomy" id="61149"/>
    <lineage>
        <taxon>Eukaryota</taxon>
        <taxon>Viridiplantae</taxon>
        <taxon>Streptophyta</taxon>
        <taxon>Embryophyta</taxon>
        <taxon>Tracheophyta</taxon>
        <taxon>Spermatophyta</taxon>
        <taxon>Magnoliopsida</taxon>
        <taxon>eudicotyledons</taxon>
        <taxon>Gunneridae</taxon>
        <taxon>Pentapetalae</taxon>
        <taxon>rosids</taxon>
        <taxon>fabids</taxon>
        <taxon>Malpighiales</taxon>
        <taxon>Rhizophoraceae</taxon>
        <taxon>Rhizophora</taxon>
    </lineage>
</organism>
<sequence length="109" mass="12751">MADEKLLDVRVVRLDAQTGFCFVFSFVLQKKKRRKERKRTERVVLVERLKFIDKFGALRTDVQHGEKQAENIGREYATAERGREQNDKTIFELFAAAQFYPIHCSIGGR</sequence>
<proteinExistence type="predicted"/>
<accession>A0A2P2N1S4</accession>